<dbReference type="FunFam" id="3.40.50.300:FF:000021">
    <property type="entry name" value="Lon protease homolog"/>
    <property type="match status" value="1"/>
</dbReference>
<dbReference type="EC" id="3.4.21.-" evidence="9"/>
<dbReference type="Pfam" id="PF00004">
    <property type="entry name" value="AAA"/>
    <property type="match status" value="1"/>
</dbReference>
<dbReference type="AlphaFoldDB" id="A0AAW1S2E5"/>
<dbReference type="PANTHER" id="PTHR10046">
    <property type="entry name" value="ATP DEPENDENT LON PROTEASE FAMILY MEMBER"/>
    <property type="match status" value="1"/>
</dbReference>
<evidence type="ECO:0000256" key="3">
    <source>
        <dbReference type="ARBA" id="ARBA00022801"/>
    </source>
</evidence>
<evidence type="ECO:0000256" key="7">
    <source>
        <dbReference type="PROSITE-ProRule" id="PRU01122"/>
    </source>
</evidence>
<dbReference type="InterPro" id="IPR046336">
    <property type="entry name" value="Lon_prtase_N_sf"/>
</dbReference>
<dbReference type="EMBL" id="JALJOS010000004">
    <property type="protein sequence ID" value="KAK9840022.1"/>
    <property type="molecule type" value="Genomic_DNA"/>
</dbReference>
<comment type="catalytic activity">
    <reaction evidence="6">
        <text>Hydrolysis of proteins in presence of ATP.</text>
        <dbReference type="EC" id="3.4.21.53"/>
    </reaction>
</comment>
<dbReference type="Gene3D" id="3.30.230.10">
    <property type="match status" value="1"/>
</dbReference>
<dbReference type="Proteomes" id="UP001438707">
    <property type="component" value="Unassembled WGS sequence"/>
</dbReference>
<dbReference type="InterPro" id="IPR020568">
    <property type="entry name" value="Ribosomal_Su5_D2-typ_SF"/>
</dbReference>
<dbReference type="PRINTS" id="PR00830">
    <property type="entry name" value="ENDOLAPTASE"/>
</dbReference>
<dbReference type="InterPro" id="IPR003959">
    <property type="entry name" value="ATPase_AAA_core"/>
</dbReference>
<dbReference type="InterPro" id="IPR003593">
    <property type="entry name" value="AAA+_ATPase"/>
</dbReference>
<organism evidence="13 14">
    <name type="scientific">Apatococcus lobatus</name>
    <dbReference type="NCBI Taxonomy" id="904363"/>
    <lineage>
        <taxon>Eukaryota</taxon>
        <taxon>Viridiplantae</taxon>
        <taxon>Chlorophyta</taxon>
        <taxon>core chlorophytes</taxon>
        <taxon>Trebouxiophyceae</taxon>
        <taxon>Chlorellales</taxon>
        <taxon>Chlorellaceae</taxon>
        <taxon>Apatococcus</taxon>
    </lineage>
</organism>
<feature type="compositionally biased region" description="Low complexity" evidence="10">
    <location>
        <begin position="762"/>
        <end position="786"/>
    </location>
</feature>
<dbReference type="InterPro" id="IPR003111">
    <property type="entry name" value="Lon_prtase_N"/>
</dbReference>
<dbReference type="Gene3D" id="1.10.8.60">
    <property type="match status" value="1"/>
</dbReference>
<keyword evidence="14" id="KW-1185">Reference proteome</keyword>
<sequence length="1126" mass="121584">MKRPSDEHETHQVLLPLVAVHEQVLLPTAIVRIALPASFRRSSALVDHLLTLQGKDHLVAVVPLLADTGHGSSAARRVKSVDYDSLDVEALNSIATAARIIQLTRMAQTGDWVVTLEGLHRLRLGKVSISYPREFWVALATAVDDGAESSFKAAEADKQVEDAAIQLKQSTRQLIHLMQQLTGSVTSASLLEALDQMPPARASDMLASILASAADRLAVLNATSTHERLQTVLVLVQQAQNNIMRAAVAAQQGKAGSSKGRRGQADALRRLQVARMQLQGKQKGGDDKEEDDEAQEVVALLKRIKAAHPPPEILKVATREAKRLQRSNENHPGHAMARGYLETLADLPWNSLAVARPGSSSASSASSTASRPSADSHADPQQQCHSPSLLARLDAASEGRPLHRDPSQPPGGSLEAARVMLHEQHHGLDKVKERIIQYLAVRRLRGWDTKAPILCFIGPPGVGKTSLARSIAAVLGRPFHRISLGGVRDEAEIRGHRRTYIGAMPGRIIQGLRRVGVRDPVILLDEVDKMNADGLRGDPSAALLEVLDPEQNGAFVDTYLGVPFDLSQVIFVATGNRLSEIPAPLLDRLEVISLPGYTQDEKVHIAEKHLIPQLLEEHGLTNRHLSFPQPILHHITRGYTREAGVRALNRSLAAISRHTAVSIVSGAESRTGGGHHAEAPQITEPEVENDHEQQNPHLYMDSSAAILADEPAPGPSSWRQSLYESFRSLRGQHPVQPVSAASSPQPSATEDRHHMQQHAAWQSPSGSSVPLLGGLLGGRRSQQQSSKAADPNQLDRRRRHSLWTSRQTARRFADGEPTEAEQRQEDVVSDNHSEQQESSVRAEALRQREWLLQSVTSLTEVDEELVEVVLGPPKFTDADAEERIVSPGSAAGLVWTSVGGAVQYVECCCVGRGQSDRQGRLMLTGQVGEVLEESASIALSWIRSHAGQISLGQPGSHGSSTSGRAELAETSGRDALPAERSQEQSNAPAAATSSSGLEASAARWDIHVHLPAGAVQKDGPSAGITLAAALASLFAERCARADTAMTGELTLRGLVLPVGGIKEKLLAAHQAGIKRVLVPRRTMRDVKADVPASVKESMKILPVDRLEDVLRLAFDPPILFEASARL</sequence>
<dbReference type="PROSITE" id="PS01046">
    <property type="entry name" value="LON_SER"/>
    <property type="match status" value="1"/>
</dbReference>
<dbReference type="Pfam" id="PF22667">
    <property type="entry name" value="Lon_lid"/>
    <property type="match status" value="1"/>
</dbReference>
<dbReference type="GO" id="GO:0005524">
    <property type="term" value="F:ATP binding"/>
    <property type="evidence" value="ECO:0007669"/>
    <property type="project" value="UniProtKB-KW"/>
</dbReference>
<feature type="region of interest" description="Disordered" evidence="10">
    <location>
        <begin position="950"/>
        <end position="994"/>
    </location>
</feature>
<evidence type="ECO:0000256" key="10">
    <source>
        <dbReference type="SAM" id="MobiDB-lite"/>
    </source>
</evidence>
<dbReference type="PROSITE" id="PS51787">
    <property type="entry name" value="LON_N"/>
    <property type="match status" value="1"/>
</dbReference>
<feature type="active site" evidence="7">
    <location>
        <position position="1021"/>
    </location>
</feature>
<dbReference type="Gene3D" id="2.30.130.40">
    <property type="entry name" value="LON domain-like"/>
    <property type="match status" value="1"/>
</dbReference>
<keyword evidence="5 8" id="KW-0067">ATP-binding</keyword>
<evidence type="ECO:0000256" key="6">
    <source>
        <dbReference type="ARBA" id="ARBA00050665"/>
    </source>
</evidence>
<dbReference type="Gene3D" id="3.40.50.300">
    <property type="entry name" value="P-loop containing nucleotide triphosphate hydrolases"/>
    <property type="match status" value="1"/>
</dbReference>
<evidence type="ECO:0000256" key="8">
    <source>
        <dbReference type="RuleBase" id="RU000591"/>
    </source>
</evidence>
<feature type="compositionally biased region" description="Polar residues" evidence="10">
    <location>
        <begin position="983"/>
        <end position="994"/>
    </location>
</feature>
<feature type="compositionally biased region" description="Low complexity" evidence="10">
    <location>
        <begin position="359"/>
        <end position="375"/>
    </location>
</feature>
<dbReference type="InterPro" id="IPR027065">
    <property type="entry name" value="Lon_Prtase"/>
</dbReference>
<evidence type="ECO:0000259" key="12">
    <source>
        <dbReference type="PROSITE" id="PS51787"/>
    </source>
</evidence>
<dbReference type="Gene3D" id="1.20.5.5270">
    <property type="match status" value="1"/>
</dbReference>
<dbReference type="SMART" id="SM00382">
    <property type="entry name" value="AAA"/>
    <property type="match status" value="1"/>
</dbReference>
<proteinExistence type="inferred from homology"/>
<gene>
    <name evidence="13" type="ORF">WJX74_002213</name>
</gene>
<dbReference type="GO" id="GO:0004252">
    <property type="term" value="F:serine-type endopeptidase activity"/>
    <property type="evidence" value="ECO:0007669"/>
    <property type="project" value="UniProtKB-UniRule"/>
</dbReference>
<dbReference type="Pfam" id="PF02190">
    <property type="entry name" value="LON_substr_bdg"/>
    <property type="match status" value="1"/>
</dbReference>
<dbReference type="SUPFAM" id="SSF88697">
    <property type="entry name" value="PUA domain-like"/>
    <property type="match status" value="1"/>
</dbReference>
<dbReference type="CDD" id="cd19500">
    <property type="entry name" value="RecA-like_Lon"/>
    <property type="match status" value="1"/>
</dbReference>
<feature type="region of interest" description="Disordered" evidence="10">
    <location>
        <begin position="355"/>
        <end position="385"/>
    </location>
</feature>
<dbReference type="InterPro" id="IPR008269">
    <property type="entry name" value="Lon_proteolytic"/>
</dbReference>
<comment type="caution">
    <text evidence="13">The sequence shown here is derived from an EMBL/GenBank/DDBJ whole genome shotgun (WGS) entry which is preliminary data.</text>
</comment>
<dbReference type="SMART" id="SM00464">
    <property type="entry name" value="LON"/>
    <property type="match status" value="1"/>
</dbReference>
<dbReference type="InterPro" id="IPR014721">
    <property type="entry name" value="Ribsml_uS5_D2-typ_fold_subgr"/>
</dbReference>
<dbReference type="SUPFAM" id="SSF54211">
    <property type="entry name" value="Ribosomal protein S5 domain 2-like"/>
    <property type="match status" value="2"/>
</dbReference>
<dbReference type="InterPro" id="IPR008268">
    <property type="entry name" value="Peptidase_S16_AS"/>
</dbReference>
<feature type="compositionally biased region" description="Polar residues" evidence="10">
    <location>
        <begin position="950"/>
        <end position="963"/>
    </location>
</feature>
<dbReference type="Pfam" id="PF05362">
    <property type="entry name" value="Lon_C"/>
    <property type="match status" value="2"/>
</dbReference>
<dbReference type="GO" id="GO:0016887">
    <property type="term" value="F:ATP hydrolysis activity"/>
    <property type="evidence" value="ECO:0007669"/>
    <property type="project" value="InterPro"/>
</dbReference>
<feature type="compositionally biased region" description="Basic and acidic residues" evidence="10">
    <location>
        <begin position="820"/>
        <end position="835"/>
    </location>
</feature>
<dbReference type="InterPro" id="IPR027417">
    <property type="entry name" value="P-loop_NTPase"/>
</dbReference>
<evidence type="ECO:0000256" key="1">
    <source>
        <dbReference type="ARBA" id="ARBA00022670"/>
    </source>
</evidence>
<evidence type="ECO:0000313" key="13">
    <source>
        <dbReference type="EMBL" id="KAK9840022.1"/>
    </source>
</evidence>
<evidence type="ECO:0000259" key="11">
    <source>
        <dbReference type="PROSITE" id="PS51786"/>
    </source>
</evidence>
<dbReference type="PROSITE" id="PS51786">
    <property type="entry name" value="LON_PROTEOLYTIC"/>
    <property type="match status" value="1"/>
</dbReference>
<keyword evidence="2 8" id="KW-0547">Nucleotide-binding</keyword>
<reference evidence="13 14" key="1">
    <citation type="journal article" date="2024" name="Nat. Commun.">
        <title>Phylogenomics reveals the evolutionary origins of lichenization in chlorophyte algae.</title>
        <authorList>
            <person name="Puginier C."/>
            <person name="Libourel C."/>
            <person name="Otte J."/>
            <person name="Skaloud P."/>
            <person name="Haon M."/>
            <person name="Grisel S."/>
            <person name="Petersen M."/>
            <person name="Berrin J.G."/>
            <person name="Delaux P.M."/>
            <person name="Dal Grande F."/>
            <person name="Keller J."/>
        </authorList>
    </citation>
    <scope>NUCLEOTIDE SEQUENCE [LARGE SCALE GENOMIC DNA]</scope>
    <source>
        <strain evidence="13 14">SAG 2145</strain>
    </source>
</reference>
<keyword evidence="3 7" id="KW-0378">Hydrolase</keyword>
<evidence type="ECO:0000256" key="5">
    <source>
        <dbReference type="ARBA" id="ARBA00022840"/>
    </source>
</evidence>
<dbReference type="InterPro" id="IPR054594">
    <property type="entry name" value="Lon_lid"/>
</dbReference>
<keyword evidence="1 7" id="KW-0645">Protease</keyword>
<comment type="similarity">
    <text evidence="7 8">Belongs to the peptidase S16 family.</text>
</comment>
<evidence type="ECO:0000256" key="9">
    <source>
        <dbReference type="RuleBase" id="RU000592"/>
    </source>
</evidence>
<protein>
    <recommendedName>
        <fullName evidence="9">Lon protease homolog</fullName>
        <ecNumber evidence="9">3.4.21.-</ecNumber>
    </recommendedName>
</protein>
<feature type="compositionally biased region" description="Low complexity" evidence="10">
    <location>
        <begin position="734"/>
        <end position="748"/>
    </location>
</feature>
<dbReference type="GO" id="GO:0004176">
    <property type="term" value="F:ATP-dependent peptidase activity"/>
    <property type="evidence" value="ECO:0007669"/>
    <property type="project" value="UniProtKB-UniRule"/>
</dbReference>
<feature type="active site" evidence="7">
    <location>
        <position position="1064"/>
    </location>
</feature>
<accession>A0AAW1S2E5</accession>
<keyword evidence="4 7" id="KW-0720">Serine protease</keyword>
<evidence type="ECO:0000256" key="4">
    <source>
        <dbReference type="ARBA" id="ARBA00022825"/>
    </source>
</evidence>
<dbReference type="GO" id="GO:0030163">
    <property type="term" value="P:protein catabolic process"/>
    <property type="evidence" value="ECO:0007669"/>
    <property type="project" value="InterPro"/>
</dbReference>
<feature type="domain" description="Lon N-terminal" evidence="12">
    <location>
        <begin position="15"/>
        <end position="240"/>
    </location>
</feature>
<feature type="region of interest" description="Disordered" evidence="10">
    <location>
        <begin position="666"/>
        <end position="693"/>
    </location>
</feature>
<name>A0AAW1S2E5_9CHLO</name>
<dbReference type="InterPro" id="IPR015947">
    <property type="entry name" value="PUA-like_sf"/>
</dbReference>
<evidence type="ECO:0000313" key="14">
    <source>
        <dbReference type="Proteomes" id="UP001438707"/>
    </source>
</evidence>
<feature type="domain" description="Lon proteolytic" evidence="11">
    <location>
        <begin position="884"/>
        <end position="1116"/>
    </location>
</feature>
<evidence type="ECO:0000256" key="2">
    <source>
        <dbReference type="ARBA" id="ARBA00022741"/>
    </source>
</evidence>
<dbReference type="GO" id="GO:0006508">
    <property type="term" value="P:proteolysis"/>
    <property type="evidence" value="ECO:0007669"/>
    <property type="project" value="UniProtKB-KW"/>
</dbReference>
<feature type="region of interest" description="Disordered" evidence="10">
    <location>
        <begin position="730"/>
        <end position="840"/>
    </location>
</feature>
<dbReference type="SUPFAM" id="SSF52540">
    <property type="entry name" value="P-loop containing nucleoside triphosphate hydrolases"/>
    <property type="match status" value="1"/>
</dbReference>